<accession>A0AAV3PL85</accession>
<evidence type="ECO:0000313" key="2">
    <source>
        <dbReference type="Proteomes" id="UP001454036"/>
    </source>
</evidence>
<keyword evidence="2" id="KW-1185">Reference proteome</keyword>
<dbReference type="Proteomes" id="UP001454036">
    <property type="component" value="Unassembled WGS sequence"/>
</dbReference>
<reference evidence="1 2" key="1">
    <citation type="submission" date="2024-01" db="EMBL/GenBank/DDBJ databases">
        <title>The complete chloroplast genome sequence of Lithospermum erythrorhizon: insights into the phylogenetic relationship among Boraginaceae species and the maternal lineages of purple gromwells.</title>
        <authorList>
            <person name="Okada T."/>
            <person name="Watanabe K."/>
        </authorList>
    </citation>
    <scope>NUCLEOTIDE SEQUENCE [LARGE SCALE GENOMIC DNA]</scope>
</reference>
<protein>
    <submittedName>
        <fullName evidence="1">Uncharacterized protein</fullName>
    </submittedName>
</protein>
<dbReference type="EMBL" id="BAABME010001835">
    <property type="protein sequence ID" value="GAA0151682.1"/>
    <property type="molecule type" value="Genomic_DNA"/>
</dbReference>
<sequence length="125" mass="14789">MNEAILEGREKRDEMRLEFINHGCGGNLLGCIGQTNMSKFIYYFWMISFWDKSNEDIINFFQDVVVVKEVKSCFSQTIANNVSIFLIEFRRESIRSRRFVLRHLKQSSYNFLMGEREIKVVNMVG</sequence>
<proteinExistence type="predicted"/>
<comment type="caution">
    <text evidence="1">The sequence shown here is derived from an EMBL/GenBank/DDBJ whole genome shotgun (WGS) entry which is preliminary data.</text>
</comment>
<dbReference type="AlphaFoldDB" id="A0AAV3PL85"/>
<name>A0AAV3PL85_LITER</name>
<organism evidence="1 2">
    <name type="scientific">Lithospermum erythrorhizon</name>
    <name type="common">Purple gromwell</name>
    <name type="synonym">Lithospermum officinale var. erythrorhizon</name>
    <dbReference type="NCBI Taxonomy" id="34254"/>
    <lineage>
        <taxon>Eukaryota</taxon>
        <taxon>Viridiplantae</taxon>
        <taxon>Streptophyta</taxon>
        <taxon>Embryophyta</taxon>
        <taxon>Tracheophyta</taxon>
        <taxon>Spermatophyta</taxon>
        <taxon>Magnoliopsida</taxon>
        <taxon>eudicotyledons</taxon>
        <taxon>Gunneridae</taxon>
        <taxon>Pentapetalae</taxon>
        <taxon>asterids</taxon>
        <taxon>lamiids</taxon>
        <taxon>Boraginales</taxon>
        <taxon>Boraginaceae</taxon>
        <taxon>Boraginoideae</taxon>
        <taxon>Lithospermeae</taxon>
        <taxon>Lithospermum</taxon>
    </lineage>
</organism>
<evidence type="ECO:0000313" key="1">
    <source>
        <dbReference type="EMBL" id="GAA0151682.1"/>
    </source>
</evidence>
<gene>
    <name evidence="1" type="ORF">LIER_10351</name>
</gene>